<dbReference type="EMBL" id="ABJD02000101">
    <property type="protein sequence ID" value="EDU59949.1"/>
    <property type="molecule type" value="Genomic_DNA"/>
</dbReference>
<gene>
    <name evidence="1" type="ORF">PROSTU_03144</name>
</gene>
<protein>
    <submittedName>
        <fullName evidence="1">Uncharacterized protein</fullName>
    </submittedName>
</protein>
<dbReference type="Proteomes" id="UP000004506">
    <property type="component" value="Unassembled WGS sequence"/>
</dbReference>
<organism evidence="1 2">
    <name type="scientific">Providencia stuartii ATCC 25827</name>
    <dbReference type="NCBI Taxonomy" id="471874"/>
    <lineage>
        <taxon>Bacteria</taxon>
        <taxon>Pseudomonadati</taxon>
        <taxon>Pseudomonadota</taxon>
        <taxon>Gammaproteobacteria</taxon>
        <taxon>Enterobacterales</taxon>
        <taxon>Morganellaceae</taxon>
        <taxon>Providencia</taxon>
    </lineage>
</organism>
<sequence length="39" mass="4532">MKTVANLKSVSCSYLITISDFYLITRYQKTIKILGSYLR</sequence>
<proteinExistence type="predicted"/>
<reference evidence="2" key="2">
    <citation type="submission" date="2008-04" db="EMBL/GenBank/DDBJ databases">
        <title>Draft genome sequence of Providencia stuartii(ATCC 25827).</title>
        <authorList>
            <person name="Sudarsanam P."/>
            <person name="Ley R."/>
            <person name="Guruge J."/>
            <person name="Turnbaugh P.J."/>
            <person name="Mahowald M."/>
            <person name="Liep D."/>
            <person name="Gordon J."/>
        </authorList>
    </citation>
    <scope>NUCLEOTIDE SEQUENCE [LARGE SCALE GENOMIC DNA]</scope>
    <source>
        <strain evidence="2">ATCC 25827</strain>
    </source>
</reference>
<reference evidence="2" key="1">
    <citation type="submission" date="2008-04" db="EMBL/GenBank/DDBJ databases">
        <title>Draft genome sequence of Providencia stuartii (ATCC 25827).</title>
        <authorList>
            <person name="Sudarsanam P."/>
            <person name="Ley R."/>
            <person name="Guruge J."/>
            <person name="Turnbaugh P.J."/>
            <person name="Mahowald M."/>
            <person name="Liep D."/>
            <person name="Gordon J."/>
        </authorList>
    </citation>
    <scope>NUCLEOTIDE SEQUENCE [LARGE SCALE GENOMIC DNA]</scope>
    <source>
        <strain evidence="2">ATCC 25827</strain>
    </source>
</reference>
<dbReference type="AlphaFoldDB" id="A0AA86Z033"/>
<reference evidence="1 2" key="3">
    <citation type="submission" date="2008-05" db="EMBL/GenBank/DDBJ databases">
        <authorList>
            <person name="Fulton L."/>
            <person name="Clifton S."/>
            <person name="Fulton B."/>
            <person name="Xu J."/>
            <person name="Minx P."/>
            <person name="Pepin K.H."/>
            <person name="Johnson M."/>
            <person name="Thiruvilangam P."/>
            <person name="Bhonagiri V."/>
            <person name="Nash W.E."/>
            <person name="Mardis E.R."/>
            <person name="Wilson R.K."/>
        </authorList>
    </citation>
    <scope>NUCLEOTIDE SEQUENCE [LARGE SCALE GENOMIC DNA]</scope>
    <source>
        <strain evidence="1 2">ATCC 25827</strain>
    </source>
</reference>
<evidence type="ECO:0000313" key="1">
    <source>
        <dbReference type="EMBL" id="EDU59949.1"/>
    </source>
</evidence>
<comment type="caution">
    <text evidence="1">The sequence shown here is derived from an EMBL/GenBank/DDBJ whole genome shotgun (WGS) entry which is preliminary data.</text>
</comment>
<name>A0AA86Z033_PROST</name>
<evidence type="ECO:0000313" key="2">
    <source>
        <dbReference type="Proteomes" id="UP000004506"/>
    </source>
</evidence>
<accession>A0AA86Z033</accession>